<feature type="chain" id="PRO_5003820803" evidence="1">
    <location>
        <begin position="29"/>
        <end position="634"/>
    </location>
</feature>
<dbReference type="HOGENOM" id="CLU_431486_0_0_1"/>
<keyword evidence="1" id="KW-0732">Signal</keyword>
<gene>
    <name evidence="2" type="ORF">EDEG_03224</name>
</gene>
<keyword evidence="3" id="KW-1185">Reference proteome</keyword>
<reference evidence="2 3" key="1">
    <citation type="submission" date="2011-08" db="EMBL/GenBank/DDBJ databases">
        <authorList>
            <person name="Liu Z.J."/>
            <person name="Shi F.L."/>
            <person name="Lu J.Q."/>
            <person name="Li M."/>
            <person name="Wang Z.L."/>
        </authorList>
    </citation>
    <scope>NUCLEOTIDE SEQUENCE [LARGE SCALE GENOMIC DNA]</scope>
    <source>
        <strain evidence="2 3">USNM 41457</strain>
    </source>
</reference>
<dbReference type="VEuPathDB" id="MicrosporidiaDB:EDEG_03224"/>
<accession>J8ZRM0</accession>
<comment type="caution">
    <text evidence="2">The sequence shown here is derived from an EMBL/GenBank/DDBJ whole genome shotgun (WGS) entry which is preliminary data.</text>
</comment>
<evidence type="ECO:0000256" key="1">
    <source>
        <dbReference type="SAM" id="SignalP"/>
    </source>
</evidence>
<dbReference type="InParanoid" id="J8ZRM0"/>
<proteinExistence type="predicted"/>
<dbReference type="OrthoDB" id="424572at2759"/>
<evidence type="ECO:0000313" key="2">
    <source>
        <dbReference type="EMBL" id="EJW02343.1"/>
    </source>
</evidence>
<dbReference type="SUPFAM" id="SSF51161">
    <property type="entry name" value="Trimeric LpxA-like enzymes"/>
    <property type="match status" value="1"/>
</dbReference>
<organism evidence="2 3">
    <name type="scientific">Edhazardia aedis (strain USNM 41457)</name>
    <name type="common">Microsporidian parasite</name>
    <dbReference type="NCBI Taxonomy" id="1003232"/>
    <lineage>
        <taxon>Eukaryota</taxon>
        <taxon>Fungi</taxon>
        <taxon>Fungi incertae sedis</taxon>
        <taxon>Microsporidia</taxon>
        <taxon>Edhazardia</taxon>
    </lineage>
</organism>
<feature type="signal peptide" evidence="1">
    <location>
        <begin position="1"/>
        <end position="28"/>
    </location>
</feature>
<dbReference type="InterPro" id="IPR011004">
    <property type="entry name" value="Trimer_LpxA-like_sf"/>
</dbReference>
<dbReference type="Proteomes" id="UP000003163">
    <property type="component" value="Unassembled WGS sequence"/>
</dbReference>
<reference evidence="3" key="2">
    <citation type="submission" date="2015-07" db="EMBL/GenBank/DDBJ databases">
        <title>Contrasting host-pathogen interactions and genome evolution in two generalist and specialist microsporidian pathogens of mosquitoes.</title>
        <authorList>
            <consortium name="The Broad Institute Genomics Platform"/>
            <consortium name="The Broad Institute Genome Sequencing Center for Infectious Disease"/>
            <person name="Cuomo C.A."/>
            <person name="Sanscrainte N.D."/>
            <person name="Goldberg J.M."/>
            <person name="Heiman D."/>
            <person name="Young S."/>
            <person name="Zeng Q."/>
            <person name="Becnel J.J."/>
            <person name="Birren B.W."/>
        </authorList>
    </citation>
    <scope>NUCLEOTIDE SEQUENCE [LARGE SCALE GENOMIC DNA]</scope>
    <source>
        <strain evidence="3">USNM 41457</strain>
    </source>
</reference>
<sequence>MKNVFNSYIFSFQMTMLLLQILNTSTNSRLNELEALGVSKLQHSNNDHTESEKKYAIFYCIVGKERTIEYHIKEDNNIIYFYENDKLFTKVSLDMPSTGCFFLHMLDQILVISHSNVYTLSLKCFKPLEKIHLEKRYFDIWEFLMPQVYSPDEYFLKPISIDNPIEASQHKKLLLIQKSNPHLAFHCINKVSIYLKNEAFINPYVISRALNIYKNMLYKKAIHTEFDEQNISNSRANIFANKFMMSSKSSIFRSNDFIMNYDFIQLNEGGLSFSTEMDKKDIIKEIEEYVKCNILENHYNDFRILAFLRHKVIIPKYKHDFFYYEHVCVFKMFETVSMQRWSRTYRTTHNQVPIFVKFQDKQKILYHISKAQPNFVFYKREKDEKNFIAIHNEAVLKSSEIYWGENVLIDKNCVIGNNVYLGRNVTINHNSYVADNSVICEGCYLGSSCKIYSSAFIGPNNIFGKNINIGTSNYTLPRTSAKDNAINNNRNQEKYQAYFVIKQFGFHNFIGHQNYLSENSQIVEYSIIMSKNLLQSKFYIAKYAIVGSFNIFINEVKFFFAFCEYYGDFICQKSQNNQISYTQFGYPCSCILYKKSCYFCLHMFEDLNDMQNIVVFFNKVQCLFPHERVNIMHN</sequence>
<dbReference type="InterPro" id="IPR001451">
    <property type="entry name" value="Hexapep"/>
</dbReference>
<dbReference type="AlphaFoldDB" id="J8ZRM0"/>
<dbReference type="Pfam" id="PF00132">
    <property type="entry name" value="Hexapep"/>
    <property type="match status" value="1"/>
</dbReference>
<evidence type="ECO:0000313" key="3">
    <source>
        <dbReference type="Proteomes" id="UP000003163"/>
    </source>
</evidence>
<dbReference type="EMBL" id="AFBI03000076">
    <property type="protein sequence ID" value="EJW02343.1"/>
    <property type="molecule type" value="Genomic_DNA"/>
</dbReference>
<name>J8ZRM0_EDHAE</name>
<dbReference type="Gene3D" id="2.160.10.10">
    <property type="entry name" value="Hexapeptide repeat proteins"/>
    <property type="match status" value="1"/>
</dbReference>
<dbReference type="STRING" id="1003232.J8ZRM0"/>
<protein>
    <submittedName>
        <fullName evidence="2">Uncharacterized protein</fullName>
    </submittedName>
</protein>